<reference evidence="1 2" key="1">
    <citation type="journal article" date="2014" name="PLoS Genet.">
        <title>Analysis of the Phlebiopsis gigantea genome, transcriptome and secretome provides insight into its pioneer colonization strategies of wood.</title>
        <authorList>
            <person name="Hori C."/>
            <person name="Ishida T."/>
            <person name="Igarashi K."/>
            <person name="Samejima M."/>
            <person name="Suzuki H."/>
            <person name="Master E."/>
            <person name="Ferreira P."/>
            <person name="Ruiz-Duenas F.J."/>
            <person name="Held B."/>
            <person name="Canessa P."/>
            <person name="Larrondo L.F."/>
            <person name="Schmoll M."/>
            <person name="Druzhinina I.S."/>
            <person name="Kubicek C.P."/>
            <person name="Gaskell J.A."/>
            <person name="Kersten P."/>
            <person name="St John F."/>
            <person name="Glasner J."/>
            <person name="Sabat G."/>
            <person name="Splinter BonDurant S."/>
            <person name="Syed K."/>
            <person name="Yadav J."/>
            <person name="Mgbeahuruike A.C."/>
            <person name="Kovalchuk A."/>
            <person name="Asiegbu F.O."/>
            <person name="Lackner G."/>
            <person name="Hoffmeister D."/>
            <person name="Rencoret J."/>
            <person name="Gutierrez A."/>
            <person name="Sun H."/>
            <person name="Lindquist E."/>
            <person name="Barry K."/>
            <person name="Riley R."/>
            <person name="Grigoriev I.V."/>
            <person name="Henrissat B."/>
            <person name="Kues U."/>
            <person name="Berka R.M."/>
            <person name="Martinez A.T."/>
            <person name="Covert S.F."/>
            <person name="Blanchette R.A."/>
            <person name="Cullen D."/>
        </authorList>
    </citation>
    <scope>NUCLEOTIDE SEQUENCE [LARGE SCALE GENOMIC DNA]</scope>
    <source>
        <strain evidence="1 2">11061_1 CR5-6</strain>
    </source>
</reference>
<dbReference type="EMBL" id="KN840549">
    <property type="protein sequence ID" value="KIP05225.1"/>
    <property type="molecule type" value="Genomic_DNA"/>
</dbReference>
<proteinExistence type="predicted"/>
<organism evidence="1 2">
    <name type="scientific">Phlebiopsis gigantea (strain 11061_1 CR5-6)</name>
    <name type="common">White-rot fungus</name>
    <name type="synonym">Peniophora gigantea</name>
    <dbReference type="NCBI Taxonomy" id="745531"/>
    <lineage>
        <taxon>Eukaryota</taxon>
        <taxon>Fungi</taxon>
        <taxon>Dikarya</taxon>
        <taxon>Basidiomycota</taxon>
        <taxon>Agaricomycotina</taxon>
        <taxon>Agaricomycetes</taxon>
        <taxon>Polyporales</taxon>
        <taxon>Phanerochaetaceae</taxon>
        <taxon>Phlebiopsis</taxon>
    </lineage>
</organism>
<dbReference type="Proteomes" id="UP000053257">
    <property type="component" value="Unassembled WGS sequence"/>
</dbReference>
<evidence type="ECO:0008006" key="3">
    <source>
        <dbReference type="Google" id="ProtNLM"/>
    </source>
</evidence>
<evidence type="ECO:0000313" key="2">
    <source>
        <dbReference type="Proteomes" id="UP000053257"/>
    </source>
</evidence>
<gene>
    <name evidence="1" type="ORF">PHLGIDRAFT_129011</name>
</gene>
<protein>
    <recommendedName>
        <fullName evidence="3">Fungal STAND N-terminal Goodbye domain-containing protein</fullName>
    </recommendedName>
</protein>
<name>A0A0C3S8C5_PHLG1</name>
<evidence type="ECO:0000313" key="1">
    <source>
        <dbReference type="EMBL" id="KIP05225.1"/>
    </source>
</evidence>
<dbReference type="HOGENOM" id="CLU_834476_0_0_1"/>
<sequence length="333" mass="37120">MEDPLVDSAIHQIERLWQNPEVHSVHGVTDQTISVVGLFGQSIKSLDKLMAFLGDFSEIHPWCKMAWLFLLSVYRALKARVELDTDLRQLIGELRDTLLQVQECRKAAAIPGASKTMQNVIRLVLEIASLIDEWLRMPSLKKPPKASSTSRRIKDCTDKLVSLRNLMTVFLGTQYLADAIVGGVSDALKEHLSQLQVFAINPVFRIPHHQLSPMTEKIPLQEHSEAIGSPVAPRASPSVPDTSNHYVPNEIDCVDPPAYSPNVRLVEQPDTAPAPSDSRQVSVMALTVPFPRSEGVEERDGNYHSTTVLSGVVPARRRLRVQANLPFRNEHRA</sequence>
<keyword evidence="2" id="KW-1185">Reference proteome</keyword>
<dbReference type="AlphaFoldDB" id="A0A0C3S8C5"/>
<dbReference type="OrthoDB" id="2656694at2759"/>
<accession>A0A0C3S8C5</accession>